<dbReference type="STRING" id="76123.AS203_03315"/>
<protein>
    <recommendedName>
        <fullName evidence="5">Fimbrillin family protein</fullName>
    </recommendedName>
</protein>
<dbReference type="KEGG" id="peo:AS203_03315"/>
<gene>
    <name evidence="3" type="ORF">AS203_03315</name>
</gene>
<dbReference type="RefSeq" id="WP_025066323.1">
    <property type="nucleotide sequence ID" value="NZ_CP013195.1"/>
</dbReference>
<feature type="region of interest" description="Disordered" evidence="1">
    <location>
        <begin position="24"/>
        <end position="51"/>
    </location>
</feature>
<keyword evidence="2" id="KW-0732">Signal</keyword>
<evidence type="ECO:0000256" key="2">
    <source>
        <dbReference type="SAM" id="SignalP"/>
    </source>
</evidence>
<organism evidence="3 4">
    <name type="scientific">Hoylesella enoeca</name>
    <dbReference type="NCBI Taxonomy" id="76123"/>
    <lineage>
        <taxon>Bacteria</taxon>
        <taxon>Pseudomonadati</taxon>
        <taxon>Bacteroidota</taxon>
        <taxon>Bacteroidia</taxon>
        <taxon>Bacteroidales</taxon>
        <taxon>Prevotellaceae</taxon>
        <taxon>Hoylesella</taxon>
    </lineage>
</organism>
<dbReference type="PROSITE" id="PS51257">
    <property type="entry name" value="PROKAR_LIPOPROTEIN"/>
    <property type="match status" value="1"/>
</dbReference>
<proteinExistence type="predicted"/>
<evidence type="ECO:0008006" key="5">
    <source>
        <dbReference type="Google" id="ProtNLM"/>
    </source>
</evidence>
<feature type="chain" id="PRO_5006601724" description="Fimbrillin family protein" evidence="2">
    <location>
        <begin position="20"/>
        <end position="503"/>
    </location>
</feature>
<dbReference type="EMBL" id="CP013195">
    <property type="protein sequence ID" value="ALO48236.1"/>
    <property type="molecule type" value="Genomic_DNA"/>
</dbReference>
<keyword evidence="4" id="KW-1185">Reference proteome</keyword>
<dbReference type="Proteomes" id="UP000056252">
    <property type="component" value="Chromosome"/>
</dbReference>
<reference evidence="4" key="1">
    <citation type="submission" date="2015-11" db="EMBL/GenBank/DDBJ databases">
        <authorList>
            <person name="Holder M.E."/>
            <person name="Ajami N.J."/>
            <person name="Petrosino J.F."/>
        </authorList>
    </citation>
    <scope>NUCLEOTIDE SEQUENCE [LARGE SCALE GENOMIC DNA]</scope>
    <source>
        <strain evidence="4">F0113</strain>
    </source>
</reference>
<evidence type="ECO:0000313" key="3">
    <source>
        <dbReference type="EMBL" id="ALO48236.1"/>
    </source>
</evidence>
<name>A0A0S2KIW0_9BACT</name>
<dbReference type="OrthoDB" id="1081166at2"/>
<accession>A0A0S2KIW0</accession>
<evidence type="ECO:0000313" key="4">
    <source>
        <dbReference type="Proteomes" id="UP000056252"/>
    </source>
</evidence>
<feature type="signal peptide" evidence="2">
    <location>
        <begin position="1"/>
        <end position="19"/>
    </location>
</feature>
<dbReference type="AlphaFoldDB" id="A0A0S2KIW0"/>
<sequence length="503" mass="54201">MKKTKLIFAAILLLTAACANEDMSKDNDQDNKGLTAFVSGDEPATRTSMDRTASGGGKFFWTTDDNIWVDNGGTHESSTSSTITGKTDYAKFYFASTFTGTSYPVTYTGKNSSKADEVTIAATQIQSAPNNTDHFAVSGDCGTATATGSGNMFAFKLKHQAAYLCILPRNENTELGKNLYLQKIVVTSDNDIAGTYTLASTGLTPKSGGTNTITLTTGSGNGFSMGNATTDADNSAYMVIAPGTHTLTIDCYVKDPATNVGTTLTQTVSATFAANTVTDITADVTPTRTNYPGNGYYMWDAAVGQHYWKGYEWNNPNTALRQQPTVYGITSSNYPKNNTDSRWYREDASLPIPAANRSAAGCPNANECAWYIMQGDPHWDGTTLWATMGHLYTGGMWLKKKANISGFNDSNYNGTDYRITINSCDNSVITQGKPSNLSDYFYLPCLGYYLGGELAVYSIGSSGTYWSSTPITVSTSYFFYFGQANVSMAAQSRGASFPLWSAQ</sequence>
<evidence type="ECO:0000256" key="1">
    <source>
        <dbReference type="SAM" id="MobiDB-lite"/>
    </source>
</evidence>